<evidence type="ECO:0000256" key="8">
    <source>
        <dbReference type="PIRSR" id="PIRSR000615-1"/>
    </source>
</evidence>
<dbReference type="InterPro" id="IPR008266">
    <property type="entry name" value="Tyr_kinase_AS"/>
</dbReference>
<organism evidence="13 14">
    <name type="scientific">Paramuricea clavata</name>
    <name type="common">Red gorgonian</name>
    <name type="synonym">Violescent sea-whip</name>
    <dbReference type="NCBI Taxonomy" id="317549"/>
    <lineage>
        <taxon>Eukaryota</taxon>
        <taxon>Metazoa</taxon>
        <taxon>Cnidaria</taxon>
        <taxon>Anthozoa</taxon>
        <taxon>Octocorallia</taxon>
        <taxon>Malacalcyonacea</taxon>
        <taxon>Plexauridae</taxon>
        <taxon>Paramuricea</taxon>
    </lineage>
</organism>
<reference evidence="13" key="1">
    <citation type="submission" date="2020-04" db="EMBL/GenBank/DDBJ databases">
        <authorList>
            <person name="Alioto T."/>
            <person name="Alioto T."/>
            <person name="Gomez Garrido J."/>
        </authorList>
    </citation>
    <scope>NUCLEOTIDE SEQUENCE</scope>
    <source>
        <strain evidence="13">A484AB</strain>
    </source>
</reference>
<keyword evidence="6" id="KW-0829">Tyrosine-protein kinase</keyword>
<dbReference type="CDD" id="cd00192">
    <property type="entry name" value="PTKc"/>
    <property type="match status" value="1"/>
</dbReference>
<evidence type="ECO:0000256" key="2">
    <source>
        <dbReference type="ARBA" id="ARBA00022679"/>
    </source>
</evidence>
<keyword evidence="4" id="KW-0418">Kinase</keyword>
<dbReference type="InterPro" id="IPR050122">
    <property type="entry name" value="RTK"/>
</dbReference>
<keyword evidence="10" id="KW-0479">Metal-binding</keyword>
<evidence type="ECO:0000256" key="10">
    <source>
        <dbReference type="PIRSR" id="PIRSR000615-3"/>
    </source>
</evidence>
<evidence type="ECO:0000256" key="7">
    <source>
        <dbReference type="ARBA" id="ARBA00051243"/>
    </source>
</evidence>
<dbReference type="SMART" id="SM00219">
    <property type="entry name" value="TyrKc"/>
    <property type="match status" value="1"/>
</dbReference>
<dbReference type="PRINTS" id="PR00109">
    <property type="entry name" value="TYRKINASE"/>
</dbReference>
<dbReference type="FunFam" id="1.10.510.10:FF:000554">
    <property type="entry name" value="Predicted protein"/>
    <property type="match status" value="1"/>
</dbReference>
<dbReference type="SUPFAM" id="SSF56112">
    <property type="entry name" value="Protein kinase-like (PK-like)"/>
    <property type="match status" value="1"/>
</dbReference>
<dbReference type="GO" id="GO:0043235">
    <property type="term" value="C:receptor complex"/>
    <property type="evidence" value="ECO:0007669"/>
    <property type="project" value="TreeGrafter"/>
</dbReference>
<feature type="binding site" evidence="9">
    <location>
        <begin position="49"/>
        <end position="56"/>
    </location>
    <ligand>
        <name>ATP</name>
        <dbReference type="ChEBI" id="CHEBI:30616"/>
    </ligand>
</feature>
<dbReference type="PANTHER" id="PTHR24416:SF622">
    <property type="entry name" value="PROTEIN KINASE DOMAIN-CONTAINING PROTEIN"/>
    <property type="match status" value="1"/>
</dbReference>
<comment type="catalytic activity">
    <reaction evidence="7">
        <text>L-tyrosyl-[protein] + ATP = O-phospho-L-tyrosyl-[protein] + ADP + H(+)</text>
        <dbReference type="Rhea" id="RHEA:10596"/>
        <dbReference type="Rhea" id="RHEA-COMP:10136"/>
        <dbReference type="Rhea" id="RHEA-COMP:20101"/>
        <dbReference type="ChEBI" id="CHEBI:15378"/>
        <dbReference type="ChEBI" id="CHEBI:30616"/>
        <dbReference type="ChEBI" id="CHEBI:46858"/>
        <dbReference type="ChEBI" id="CHEBI:61978"/>
        <dbReference type="ChEBI" id="CHEBI:456216"/>
        <dbReference type="EC" id="2.7.10.1"/>
    </reaction>
</comment>
<evidence type="ECO:0000256" key="3">
    <source>
        <dbReference type="ARBA" id="ARBA00022741"/>
    </source>
</evidence>
<dbReference type="PROSITE" id="PS00109">
    <property type="entry name" value="PROTEIN_KINASE_TYR"/>
    <property type="match status" value="1"/>
</dbReference>
<evidence type="ECO:0000256" key="12">
    <source>
        <dbReference type="SAM" id="MobiDB-lite"/>
    </source>
</evidence>
<dbReference type="GO" id="GO:0004714">
    <property type="term" value="F:transmembrane receptor protein tyrosine kinase activity"/>
    <property type="evidence" value="ECO:0007669"/>
    <property type="project" value="UniProtKB-EC"/>
</dbReference>
<dbReference type="InterPro" id="IPR000719">
    <property type="entry name" value="Prot_kinase_dom"/>
</dbReference>
<proteinExistence type="predicted"/>
<evidence type="ECO:0000256" key="6">
    <source>
        <dbReference type="ARBA" id="ARBA00023137"/>
    </source>
</evidence>
<keyword evidence="2" id="KW-0808">Transferase</keyword>
<evidence type="ECO:0000256" key="4">
    <source>
        <dbReference type="ARBA" id="ARBA00022777"/>
    </source>
</evidence>
<evidence type="ECO:0000313" key="14">
    <source>
        <dbReference type="Proteomes" id="UP001152795"/>
    </source>
</evidence>
<comment type="subcellular location">
    <subcellularLocation>
        <location evidence="1">Membrane</location>
        <topology evidence="1">Single-pass membrane protein</topology>
    </subcellularLocation>
</comment>
<dbReference type="PROSITE" id="PS50011">
    <property type="entry name" value="PROTEIN_KINASE_DOM"/>
    <property type="match status" value="1"/>
</dbReference>
<evidence type="ECO:0000256" key="9">
    <source>
        <dbReference type="PIRSR" id="PIRSR000615-2"/>
    </source>
</evidence>
<feature type="site" description="Important for interaction with phosphotyrosine-binding proteins" evidence="11">
    <location>
        <position position="330"/>
    </location>
</feature>
<feature type="compositionally biased region" description="Low complexity" evidence="12">
    <location>
        <begin position="366"/>
        <end position="375"/>
    </location>
</feature>
<protein>
    <submittedName>
        <fullName evidence="13">Fibroblast growth factor receptor 3</fullName>
    </submittedName>
</protein>
<evidence type="ECO:0000313" key="13">
    <source>
        <dbReference type="EMBL" id="CAB4016495.1"/>
    </source>
</evidence>
<keyword evidence="14" id="KW-1185">Reference proteome</keyword>
<dbReference type="AlphaFoldDB" id="A0A7D9ET95"/>
<gene>
    <name evidence="13" type="ORF">PACLA_8A058431</name>
</gene>
<dbReference type="Gene3D" id="3.30.200.20">
    <property type="entry name" value="Phosphorylase Kinase, domain 1"/>
    <property type="match status" value="1"/>
</dbReference>
<dbReference type="GO" id="GO:0046872">
    <property type="term" value="F:metal ion binding"/>
    <property type="evidence" value="ECO:0007669"/>
    <property type="project" value="UniProtKB-KW"/>
</dbReference>
<feature type="binding site" evidence="9">
    <location>
        <position position="192"/>
    </location>
    <ligand>
        <name>ATP</name>
        <dbReference type="ChEBI" id="CHEBI:30616"/>
    </ligand>
</feature>
<dbReference type="InterPro" id="IPR011009">
    <property type="entry name" value="Kinase-like_dom_sf"/>
</dbReference>
<comment type="caution">
    <text evidence="13">The sequence shown here is derived from an EMBL/GenBank/DDBJ whole genome shotgun (WGS) entry which is preliminary data.</text>
</comment>
<dbReference type="InterPro" id="IPR017441">
    <property type="entry name" value="Protein_kinase_ATP_BS"/>
</dbReference>
<evidence type="ECO:0000256" key="11">
    <source>
        <dbReference type="PIRSR" id="PIRSR000615-4"/>
    </source>
</evidence>
<evidence type="ECO:0000256" key="1">
    <source>
        <dbReference type="ARBA" id="ARBA00004167"/>
    </source>
</evidence>
<dbReference type="GO" id="GO:0007169">
    <property type="term" value="P:cell surface receptor protein tyrosine kinase signaling pathway"/>
    <property type="evidence" value="ECO:0007669"/>
    <property type="project" value="TreeGrafter"/>
</dbReference>
<name>A0A7D9ET95_PARCT</name>
<keyword evidence="3 9" id="KW-0547">Nucleotide-binding</keyword>
<sequence>MDNPMRNIDNNLRILYPEYYTDGASNDPEDLPSWEISRARLAVLDIILGGGYFGVVKEGVFMQSLSGDPENQKMPVAVKTLKANRGQSDWNELLREFEVLQYVNSTGHENILKLIGACTQTVPILLVTEFCPRGNLKDFLRESRVDEEPHKQYNNIYSKLTERQLINFAAEVAKGMKFLFEKKVVHRDIASRNILLNDKLVPKIADFGLARKIDVAAHYIVKKNKMLPVKWMSIESLEVGRFTPASDTWSYGVLLWEICTLAEEPYADVSPYDILDYLLDGHRMKRPKYCSIEIFSLMETCWQQNPEERPRFNDIYNSLGDMLTNNERCYINLKPYHDVNETMMSKSEDIFQEVPEKCADSDSSEGDGSCSQDSGVYDTAF</sequence>
<dbReference type="Gene3D" id="1.10.510.10">
    <property type="entry name" value="Transferase(Phosphotransferase) domain 1"/>
    <property type="match status" value="1"/>
</dbReference>
<evidence type="ECO:0000256" key="5">
    <source>
        <dbReference type="ARBA" id="ARBA00022840"/>
    </source>
</evidence>
<dbReference type="InterPro" id="IPR001245">
    <property type="entry name" value="Ser-Thr/Tyr_kinase_cat_dom"/>
</dbReference>
<dbReference type="EMBL" id="CACRXK020009139">
    <property type="protein sequence ID" value="CAB4016495.1"/>
    <property type="molecule type" value="Genomic_DNA"/>
</dbReference>
<feature type="active site" description="Proton acceptor" evidence="8">
    <location>
        <position position="188"/>
    </location>
</feature>
<feature type="binding site" evidence="10">
    <location>
        <position position="206"/>
    </location>
    <ligand>
        <name>Mg(2+)</name>
        <dbReference type="ChEBI" id="CHEBI:18420"/>
    </ligand>
</feature>
<feature type="binding site" evidence="10">
    <location>
        <position position="193"/>
    </location>
    <ligand>
        <name>Mg(2+)</name>
        <dbReference type="ChEBI" id="CHEBI:18420"/>
    </ligand>
</feature>
<dbReference type="OrthoDB" id="5988880at2759"/>
<keyword evidence="10" id="KW-0460">Magnesium</keyword>
<dbReference type="PIRSF" id="PIRSF000615">
    <property type="entry name" value="TyrPK_CSF1-R"/>
    <property type="match status" value="1"/>
</dbReference>
<accession>A0A7D9ET95</accession>
<dbReference type="PANTHER" id="PTHR24416">
    <property type="entry name" value="TYROSINE-PROTEIN KINASE RECEPTOR"/>
    <property type="match status" value="1"/>
</dbReference>
<keyword evidence="5 9" id="KW-0067">ATP-binding</keyword>
<dbReference type="InterPro" id="IPR020635">
    <property type="entry name" value="Tyr_kinase_cat_dom"/>
</dbReference>
<dbReference type="Proteomes" id="UP001152795">
    <property type="component" value="Unassembled WGS sequence"/>
</dbReference>
<feature type="binding site" evidence="9">
    <location>
        <position position="79"/>
    </location>
    <ligand>
        <name>ATP</name>
        <dbReference type="ChEBI" id="CHEBI:30616"/>
    </ligand>
</feature>
<feature type="region of interest" description="Disordered" evidence="12">
    <location>
        <begin position="357"/>
        <end position="381"/>
    </location>
</feature>
<dbReference type="GO" id="GO:0005886">
    <property type="term" value="C:plasma membrane"/>
    <property type="evidence" value="ECO:0007669"/>
    <property type="project" value="TreeGrafter"/>
</dbReference>
<dbReference type="PROSITE" id="PS00107">
    <property type="entry name" value="PROTEIN_KINASE_ATP"/>
    <property type="match status" value="1"/>
</dbReference>
<dbReference type="Pfam" id="PF07714">
    <property type="entry name" value="PK_Tyr_Ser-Thr"/>
    <property type="match status" value="1"/>
</dbReference>
<dbReference type="GO" id="GO:0005524">
    <property type="term" value="F:ATP binding"/>
    <property type="evidence" value="ECO:0007669"/>
    <property type="project" value="UniProtKB-UniRule"/>
</dbReference>
<keyword evidence="13" id="KW-0675">Receptor</keyword>